<dbReference type="Pfam" id="PF22725">
    <property type="entry name" value="GFO_IDH_MocA_C3"/>
    <property type="match status" value="1"/>
</dbReference>
<feature type="domain" description="GFO/IDH/MocA-like oxidoreductase" evidence="2">
    <location>
        <begin position="137"/>
        <end position="242"/>
    </location>
</feature>
<dbReference type="Proteomes" id="UP000003250">
    <property type="component" value="Unassembled WGS sequence"/>
</dbReference>
<dbReference type="Gene3D" id="3.40.50.720">
    <property type="entry name" value="NAD(P)-binding Rossmann-like Domain"/>
    <property type="match status" value="1"/>
</dbReference>
<dbReference type="Gene3D" id="3.30.360.10">
    <property type="entry name" value="Dihydrodipicolinate Reductase, domain 2"/>
    <property type="match status" value="1"/>
</dbReference>
<dbReference type="GO" id="GO:0000166">
    <property type="term" value="F:nucleotide binding"/>
    <property type="evidence" value="ECO:0007669"/>
    <property type="project" value="InterPro"/>
</dbReference>
<dbReference type="AlphaFoldDB" id="H0HPW2"/>
<dbReference type="InterPro" id="IPR052515">
    <property type="entry name" value="Gfo/Idh/MocA_Oxidoreductase"/>
</dbReference>
<dbReference type="PANTHER" id="PTHR43249">
    <property type="entry name" value="UDP-N-ACETYL-2-AMINO-2-DEOXY-D-GLUCURONATE OXIDASE"/>
    <property type="match status" value="1"/>
</dbReference>
<name>H0HPW2_9HYPH</name>
<dbReference type="EMBL" id="AHAM01000076">
    <property type="protein sequence ID" value="EHK57229.1"/>
    <property type="molecule type" value="Genomic_DNA"/>
</dbReference>
<dbReference type="RefSeq" id="WP_008835823.1">
    <property type="nucleotide sequence ID" value="NZ_AHAM01000076.1"/>
</dbReference>
<dbReference type="SUPFAM" id="SSF51735">
    <property type="entry name" value="NAD(P)-binding Rossmann-fold domains"/>
    <property type="match status" value="1"/>
</dbReference>
<dbReference type="InterPro" id="IPR055170">
    <property type="entry name" value="GFO_IDH_MocA-like_dom"/>
</dbReference>
<dbReference type="InterPro" id="IPR036291">
    <property type="entry name" value="NAD(P)-bd_dom_sf"/>
</dbReference>
<dbReference type="PATRIC" id="fig|1107882.3.peg.2159"/>
<dbReference type="InterPro" id="IPR000683">
    <property type="entry name" value="Gfo/Idh/MocA-like_OxRdtase_N"/>
</dbReference>
<gene>
    <name evidence="3" type="ORF">MAXJ12_10962</name>
</gene>
<dbReference type="OrthoDB" id="9781031at2"/>
<keyword evidence="4" id="KW-1185">Reference proteome</keyword>
<dbReference type="SUPFAM" id="SSF55347">
    <property type="entry name" value="Glyceraldehyde-3-phosphate dehydrogenase-like, C-terminal domain"/>
    <property type="match status" value="1"/>
</dbReference>
<protein>
    <submittedName>
        <fullName evidence="3">Oxidoreductase domain-containing protein</fullName>
    </submittedName>
</protein>
<accession>H0HPW2</accession>
<sequence length="360" mass="39428">MSVRLKVGVVGCGVGVGHIKGYQELPDLYSVEALCDIDPARAKAIAGEHGVRASIGDFDEFLRHDLDIVDICTPSALHFEQAKKALLAGRHVVVEKPFASSLAEADALAEIEEQSGKRVCPVFQYRFADGIAQFLHLRERGFVGKAYVATVETHWRRLPAYYDNPWRGRWATELGGCMITHAIHNHDMLTHVLGPVRSVFARTSTRVNPIETEDCAAAVLEMADGSLATLSVTLGAEEDMSRLRFCFEGLTAESNRSPYNPGTAPWRFIAADPERQRAVDEAVAEVEPAPERYAGQFLRLHRALTEGGALPVSIADARPSLELITAAYHSARTGEAVRLPIGRDHPLYAGWLPAPDREVA</sequence>
<reference evidence="3 4" key="1">
    <citation type="journal article" date="2012" name="J. Bacteriol.">
        <title>Draft Genome Sequence of Mesorhizobium alhagi CCNWXJ12-2T, a Novel Salt-Resistant Species Isolated from the Desert of Northwestern China.</title>
        <authorList>
            <person name="Zhou M."/>
            <person name="Chen W."/>
            <person name="Chen H."/>
            <person name="Wei G."/>
        </authorList>
    </citation>
    <scope>NUCLEOTIDE SEQUENCE [LARGE SCALE GENOMIC DNA]</scope>
    <source>
        <strain evidence="3 4">CCNWXJ12-2</strain>
    </source>
</reference>
<proteinExistence type="predicted"/>
<evidence type="ECO:0000259" key="1">
    <source>
        <dbReference type="Pfam" id="PF01408"/>
    </source>
</evidence>
<feature type="domain" description="Gfo/Idh/MocA-like oxidoreductase N-terminal" evidence="1">
    <location>
        <begin position="5"/>
        <end position="120"/>
    </location>
</feature>
<dbReference type="PANTHER" id="PTHR43249:SF1">
    <property type="entry name" value="D-GLUCOSIDE 3-DEHYDROGENASE"/>
    <property type="match status" value="1"/>
</dbReference>
<evidence type="ECO:0000313" key="3">
    <source>
        <dbReference type="EMBL" id="EHK57229.1"/>
    </source>
</evidence>
<evidence type="ECO:0000259" key="2">
    <source>
        <dbReference type="Pfam" id="PF22725"/>
    </source>
</evidence>
<evidence type="ECO:0000313" key="4">
    <source>
        <dbReference type="Proteomes" id="UP000003250"/>
    </source>
</evidence>
<organism evidence="3 4">
    <name type="scientific">Mesorhizobium alhagi CCNWXJ12-2</name>
    <dbReference type="NCBI Taxonomy" id="1107882"/>
    <lineage>
        <taxon>Bacteria</taxon>
        <taxon>Pseudomonadati</taxon>
        <taxon>Pseudomonadota</taxon>
        <taxon>Alphaproteobacteria</taxon>
        <taxon>Hyphomicrobiales</taxon>
        <taxon>Phyllobacteriaceae</taxon>
        <taxon>Allomesorhizobium</taxon>
    </lineage>
</organism>
<dbReference type="Pfam" id="PF01408">
    <property type="entry name" value="GFO_IDH_MocA"/>
    <property type="match status" value="1"/>
</dbReference>